<protein>
    <submittedName>
        <fullName evidence="2">DUF2922 domain-containing protein</fullName>
    </submittedName>
    <submittedName>
        <fullName evidence="3">Protein of uncharacterized function (DUF2922)</fullName>
    </submittedName>
</protein>
<sequence>MTQTLELVFNDAVNKAIKIQLPNIERFVNESAVKEGMKKILDLDLLRPKAGIPTKVASAHIIDKTTKVIFDN</sequence>
<dbReference type="EMBL" id="UHDK01000001">
    <property type="protein sequence ID" value="SUM31793.1"/>
    <property type="molecule type" value="Genomic_DNA"/>
</dbReference>
<evidence type="ECO:0000313" key="2">
    <source>
        <dbReference type="EMBL" id="RIL42732.1"/>
    </source>
</evidence>
<dbReference type="OrthoDB" id="2409501at2"/>
<reference evidence="2 5" key="1">
    <citation type="journal article" date="2016" name="Front. Microbiol.">
        <title>Comprehensive Phylogenetic Analysis of Bovine Non-aureus Staphylococci Species Based on Whole-Genome Sequencing.</title>
        <authorList>
            <person name="Naushad S."/>
            <person name="Barkema H.W."/>
            <person name="Luby C."/>
            <person name="Condas L.A."/>
            <person name="Nobrega D.B."/>
            <person name="Carson D.A."/>
            <person name="De Buck J."/>
        </authorList>
    </citation>
    <scope>NUCLEOTIDE SEQUENCE [LARGE SCALE GENOMIC DNA]</scope>
    <source>
        <strain evidence="2 5">SNUC 1388</strain>
    </source>
</reference>
<accession>A0A0D0QZ26</accession>
<gene>
    <name evidence="2" type="ORF">BUZ01_07680</name>
    <name evidence="3" type="ORF">NCTC12195_01229</name>
    <name evidence="1" type="ORF">SGA02_01710</name>
</gene>
<dbReference type="Proteomes" id="UP000321057">
    <property type="component" value="Unassembled WGS sequence"/>
</dbReference>
<evidence type="ECO:0000313" key="4">
    <source>
        <dbReference type="Proteomes" id="UP000255277"/>
    </source>
</evidence>
<evidence type="ECO:0000313" key="3">
    <source>
        <dbReference type="EMBL" id="SUM31793.1"/>
    </source>
</evidence>
<dbReference type="Proteomes" id="UP000255277">
    <property type="component" value="Unassembled WGS sequence"/>
</dbReference>
<evidence type="ECO:0000313" key="5">
    <source>
        <dbReference type="Proteomes" id="UP000283576"/>
    </source>
</evidence>
<dbReference type="GeneID" id="93846044"/>
<proteinExistence type="predicted"/>
<evidence type="ECO:0000313" key="6">
    <source>
        <dbReference type="Proteomes" id="UP000321057"/>
    </source>
</evidence>
<evidence type="ECO:0000313" key="1">
    <source>
        <dbReference type="EMBL" id="GEQ04343.1"/>
    </source>
</evidence>
<reference evidence="3 4" key="2">
    <citation type="submission" date="2018-06" db="EMBL/GenBank/DDBJ databases">
        <authorList>
            <consortium name="Pathogen Informatics"/>
            <person name="Doyle S."/>
        </authorList>
    </citation>
    <scope>NUCLEOTIDE SEQUENCE [LARGE SCALE GENOMIC DNA]</scope>
    <source>
        <strain evidence="3 4">NCTC12195</strain>
    </source>
</reference>
<name>A0A0D0QZ26_STAGA</name>
<dbReference type="Proteomes" id="UP000283576">
    <property type="component" value="Unassembled WGS sequence"/>
</dbReference>
<organism evidence="2 5">
    <name type="scientific">Staphylococcus gallinarum</name>
    <dbReference type="NCBI Taxonomy" id="1293"/>
    <lineage>
        <taxon>Bacteria</taxon>
        <taxon>Bacillati</taxon>
        <taxon>Bacillota</taxon>
        <taxon>Bacilli</taxon>
        <taxon>Bacillales</taxon>
        <taxon>Staphylococcaceae</taxon>
        <taxon>Staphylococcus</taxon>
    </lineage>
</organism>
<dbReference type="Pfam" id="PF11148">
    <property type="entry name" value="DUF2922"/>
    <property type="match status" value="1"/>
</dbReference>
<dbReference type="STRING" id="1293.SH09_02795"/>
<dbReference type="RefSeq" id="WP_042738100.1">
    <property type="nucleotide sequence ID" value="NZ_BKAX01000001.1"/>
</dbReference>
<dbReference type="InterPro" id="IPR021321">
    <property type="entry name" value="DUF2922"/>
</dbReference>
<dbReference type="EMBL" id="QXRZ01000004">
    <property type="protein sequence ID" value="RIL42732.1"/>
    <property type="molecule type" value="Genomic_DNA"/>
</dbReference>
<keyword evidence="6" id="KW-1185">Reference proteome</keyword>
<dbReference type="EMBL" id="BKAX01000001">
    <property type="protein sequence ID" value="GEQ04343.1"/>
    <property type="molecule type" value="Genomic_DNA"/>
</dbReference>
<dbReference type="AlphaFoldDB" id="A0A0D0QZ26"/>
<reference evidence="1 6" key="3">
    <citation type="submission" date="2019-07" db="EMBL/GenBank/DDBJ databases">
        <title>Whole genome shotgun sequence of Staphylococcus gallinarum NBRC 109767.</title>
        <authorList>
            <person name="Hosoyama A."/>
            <person name="Uohara A."/>
            <person name="Ohji S."/>
            <person name="Ichikawa N."/>
        </authorList>
    </citation>
    <scope>NUCLEOTIDE SEQUENCE [LARGE SCALE GENOMIC DNA]</scope>
    <source>
        <strain evidence="1 6">NBRC 109767</strain>
    </source>
</reference>